<organism evidence="7 8">
    <name type="scientific">Haliangium ochraceum (strain DSM 14365 / JCM 11303 / SMP-2)</name>
    <dbReference type="NCBI Taxonomy" id="502025"/>
    <lineage>
        <taxon>Bacteria</taxon>
        <taxon>Pseudomonadati</taxon>
        <taxon>Myxococcota</taxon>
        <taxon>Polyangia</taxon>
        <taxon>Haliangiales</taxon>
        <taxon>Kofleriaceae</taxon>
        <taxon>Haliangium</taxon>
    </lineage>
</organism>
<dbReference type="RefSeq" id="WP_012828339.1">
    <property type="nucleotide sequence ID" value="NC_013440.1"/>
</dbReference>
<dbReference type="AlphaFoldDB" id="D0LTP5"/>
<feature type="compositionally biased region" description="Basic and acidic residues" evidence="5">
    <location>
        <begin position="260"/>
        <end position="272"/>
    </location>
</feature>
<accession>D0LTP5</accession>
<keyword evidence="2 4" id="KW-0560">Oxidoreductase</keyword>
<evidence type="ECO:0000256" key="2">
    <source>
        <dbReference type="ARBA" id="ARBA00023002"/>
    </source>
</evidence>
<dbReference type="PANTHER" id="PTHR43380">
    <property type="entry name" value="2-OXOISOVALERATE DEHYDROGENASE SUBUNIT ALPHA, MITOCHONDRIAL"/>
    <property type="match status" value="1"/>
</dbReference>
<evidence type="ECO:0000313" key="7">
    <source>
        <dbReference type="EMBL" id="ACY15739.1"/>
    </source>
</evidence>
<dbReference type="InterPro" id="IPR001017">
    <property type="entry name" value="DH_E1"/>
</dbReference>
<dbReference type="STRING" id="502025.Hoch_3237"/>
<dbReference type="InterPro" id="IPR029061">
    <property type="entry name" value="THDP-binding"/>
</dbReference>
<dbReference type="EC" id="1.2.4.4" evidence="4"/>
<comment type="similarity">
    <text evidence="4">Belongs to the BCKDHA family.</text>
</comment>
<evidence type="ECO:0000256" key="5">
    <source>
        <dbReference type="SAM" id="MobiDB-lite"/>
    </source>
</evidence>
<dbReference type="Gene3D" id="3.40.50.970">
    <property type="match status" value="1"/>
</dbReference>
<evidence type="ECO:0000313" key="8">
    <source>
        <dbReference type="Proteomes" id="UP000001880"/>
    </source>
</evidence>
<dbReference type="SUPFAM" id="SSF52518">
    <property type="entry name" value="Thiamin diphosphate-binding fold (THDP-binding)"/>
    <property type="match status" value="1"/>
</dbReference>
<keyword evidence="8" id="KW-1185">Reference proteome</keyword>
<dbReference type="InterPro" id="IPR050771">
    <property type="entry name" value="Alpha-ketoacid_DH_E1_comp"/>
</dbReference>
<dbReference type="KEGG" id="hoh:Hoch_3237"/>
<feature type="region of interest" description="Disordered" evidence="5">
    <location>
        <begin position="252"/>
        <end position="272"/>
    </location>
</feature>
<evidence type="ECO:0000256" key="1">
    <source>
        <dbReference type="ARBA" id="ARBA00001964"/>
    </source>
</evidence>
<dbReference type="GO" id="GO:0003863">
    <property type="term" value="F:branched-chain 2-oxo acid dehydrogenase activity"/>
    <property type="evidence" value="ECO:0007669"/>
    <property type="project" value="UniProtKB-EC"/>
</dbReference>
<sequence>MVAVPTGDEPRRILDDEGALAPGADAPPLSDEILDRLFSTMLLVRRLDARMGALARAGRIALYVPSAGAEACVAAVQPLRDSDWVFPGYRDLGAWLWRGLSLESCVHQLFGSAEDAGRGRQLPTHLSGHGLRMMPVSGPVGTHLPQAAGAAFAAKRAGQGDAVLASFGAAALASDGCHAGLSLAGSAALPAIFVCTGPADPGIAERARGYGLESALVDGGDALAVNAAVADALARARAGRGATLVHAQLTDSRAQAQNNDGREDTRGDGRDPVARLGAYLERQGGWPSERVAQQNAAWDEAITAAIERAAQTPKPALESLFDDVYETPPWHLREQREALVAERREGSAD</sequence>
<evidence type="ECO:0000259" key="6">
    <source>
        <dbReference type="Pfam" id="PF00676"/>
    </source>
</evidence>
<gene>
    <name evidence="7" type="ordered locus">Hoch_3237</name>
</gene>
<dbReference type="PANTHER" id="PTHR43380:SF1">
    <property type="entry name" value="2-OXOISOVALERATE DEHYDROGENASE SUBUNIT ALPHA, MITOCHONDRIAL"/>
    <property type="match status" value="1"/>
</dbReference>
<feature type="domain" description="Dehydrogenase E1 component" evidence="6">
    <location>
        <begin position="40"/>
        <end position="317"/>
    </location>
</feature>
<proteinExistence type="inferred from homology"/>
<evidence type="ECO:0000256" key="4">
    <source>
        <dbReference type="RuleBase" id="RU365014"/>
    </source>
</evidence>
<dbReference type="OrthoDB" id="9766715at2"/>
<protein>
    <recommendedName>
        <fullName evidence="4">2-oxoisovalerate dehydrogenase subunit alpha</fullName>
        <ecNumber evidence="4">1.2.4.4</ecNumber>
    </recommendedName>
    <alternativeName>
        <fullName evidence="4">Branched-chain alpha-keto acid dehydrogenase E1 component alpha chain</fullName>
    </alternativeName>
</protein>
<comment type="catalytic activity">
    <reaction evidence="4">
        <text>N(6)-[(R)-lipoyl]-L-lysyl-[protein] + 3-methyl-2-oxobutanoate + H(+) = N(6)-[(R)-S(8)-2-methylpropanoyldihydrolipoyl]-L-lysyl-[protein] + CO2</text>
        <dbReference type="Rhea" id="RHEA:13457"/>
        <dbReference type="Rhea" id="RHEA-COMP:10474"/>
        <dbReference type="Rhea" id="RHEA-COMP:10497"/>
        <dbReference type="ChEBI" id="CHEBI:11851"/>
        <dbReference type="ChEBI" id="CHEBI:15378"/>
        <dbReference type="ChEBI" id="CHEBI:16526"/>
        <dbReference type="ChEBI" id="CHEBI:83099"/>
        <dbReference type="ChEBI" id="CHEBI:83142"/>
        <dbReference type="EC" id="1.2.4.4"/>
    </reaction>
</comment>
<comment type="function">
    <text evidence="4">The branched-chain alpha-keto dehydrogenase complex catalyzes the overall conversion of alpha-keto acids to acyl-CoA and CO(2). It contains multiple copies of three enzymatic components: branched-chain alpha-keto acid decarboxylase (E1), lipoamide acyltransferase (E2) and lipoamide dehydrogenase (E3).</text>
</comment>
<dbReference type="HOGENOM" id="CLU_029393_1_0_7"/>
<name>D0LTP5_HALO1</name>
<dbReference type="EMBL" id="CP001804">
    <property type="protein sequence ID" value="ACY15739.1"/>
    <property type="molecule type" value="Genomic_DNA"/>
</dbReference>
<keyword evidence="3 4" id="KW-0786">Thiamine pyrophosphate</keyword>
<dbReference type="Pfam" id="PF00676">
    <property type="entry name" value="E1_dh"/>
    <property type="match status" value="1"/>
</dbReference>
<dbReference type="GO" id="GO:0009083">
    <property type="term" value="P:branched-chain amino acid catabolic process"/>
    <property type="evidence" value="ECO:0007669"/>
    <property type="project" value="TreeGrafter"/>
</dbReference>
<dbReference type="eggNOG" id="COG1071">
    <property type="taxonomic scope" value="Bacteria"/>
</dbReference>
<dbReference type="Proteomes" id="UP000001880">
    <property type="component" value="Chromosome"/>
</dbReference>
<reference evidence="7 8" key="1">
    <citation type="journal article" date="2010" name="Stand. Genomic Sci.">
        <title>Complete genome sequence of Haliangium ochraceum type strain (SMP-2).</title>
        <authorList>
            <consortium name="US DOE Joint Genome Institute (JGI-PGF)"/>
            <person name="Ivanova N."/>
            <person name="Daum C."/>
            <person name="Lang E."/>
            <person name="Abt B."/>
            <person name="Kopitz M."/>
            <person name="Saunders E."/>
            <person name="Lapidus A."/>
            <person name="Lucas S."/>
            <person name="Glavina Del Rio T."/>
            <person name="Nolan M."/>
            <person name="Tice H."/>
            <person name="Copeland A."/>
            <person name="Cheng J.F."/>
            <person name="Chen F."/>
            <person name="Bruce D."/>
            <person name="Goodwin L."/>
            <person name="Pitluck S."/>
            <person name="Mavromatis K."/>
            <person name="Pati A."/>
            <person name="Mikhailova N."/>
            <person name="Chen A."/>
            <person name="Palaniappan K."/>
            <person name="Land M."/>
            <person name="Hauser L."/>
            <person name="Chang Y.J."/>
            <person name="Jeffries C.D."/>
            <person name="Detter J.C."/>
            <person name="Brettin T."/>
            <person name="Rohde M."/>
            <person name="Goker M."/>
            <person name="Bristow J."/>
            <person name="Markowitz V."/>
            <person name="Eisen J.A."/>
            <person name="Hugenholtz P."/>
            <person name="Kyrpides N.C."/>
            <person name="Klenk H.P."/>
        </authorList>
    </citation>
    <scope>NUCLEOTIDE SEQUENCE [LARGE SCALE GENOMIC DNA]</scope>
    <source>
        <strain evidence="8">DSM 14365 / CIP 107738 / JCM 11303 / AJ 13395 / SMP-2</strain>
    </source>
</reference>
<comment type="cofactor">
    <cofactor evidence="1 4">
        <name>thiamine diphosphate</name>
        <dbReference type="ChEBI" id="CHEBI:58937"/>
    </cofactor>
</comment>
<evidence type="ECO:0000256" key="3">
    <source>
        <dbReference type="ARBA" id="ARBA00023052"/>
    </source>
</evidence>